<evidence type="ECO:0000256" key="1">
    <source>
        <dbReference type="SAM" id="Coils"/>
    </source>
</evidence>
<dbReference type="EMBL" id="BAAAQD010000056">
    <property type="protein sequence ID" value="GAA1575737.1"/>
    <property type="molecule type" value="Genomic_DNA"/>
</dbReference>
<feature type="coiled-coil region" evidence="1">
    <location>
        <begin position="56"/>
        <end position="88"/>
    </location>
</feature>
<protein>
    <recommendedName>
        <fullName evidence="6">DUF2637 domain-containing protein</fullName>
    </recommendedName>
</protein>
<dbReference type="Proteomes" id="UP001501470">
    <property type="component" value="Unassembled WGS sequence"/>
</dbReference>
<evidence type="ECO:0000313" key="5">
    <source>
        <dbReference type="Proteomes" id="UP001501470"/>
    </source>
</evidence>
<keyword evidence="3" id="KW-0472">Membrane</keyword>
<keyword evidence="5" id="KW-1185">Reference proteome</keyword>
<dbReference type="RefSeq" id="WP_344515422.1">
    <property type="nucleotide sequence ID" value="NZ_BAAAQD010000056.1"/>
</dbReference>
<evidence type="ECO:0000313" key="4">
    <source>
        <dbReference type="EMBL" id="GAA1575737.1"/>
    </source>
</evidence>
<keyword evidence="1" id="KW-0175">Coiled coil</keyword>
<reference evidence="5" key="1">
    <citation type="journal article" date="2019" name="Int. J. Syst. Evol. Microbiol.">
        <title>The Global Catalogue of Microorganisms (GCM) 10K type strain sequencing project: providing services to taxonomists for standard genome sequencing and annotation.</title>
        <authorList>
            <consortium name="The Broad Institute Genomics Platform"/>
            <consortium name="The Broad Institute Genome Sequencing Center for Infectious Disease"/>
            <person name="Wu L."/>
            <person name="Ma J."/>
        </authorList>
    </citation>
    <scope>NUCLEOTIDE SEQUENCE [LARGE SCALE GENOMIC DNA]</scope>
    <source>
        <strain evidence="5">JCM 15933</strain>
    </source>
</reference>
<keyword evidence="3" id="KW-1133">Transmembrane helix</keyword>
<feature type="transmembrane region" description="Helical" evidence="3">
    <location>
        <begin position="97"/>
        <end position="126"/>
    </location>
</feature>
<evidence type="ECO:0000256" key="2">
    <source>
        <dbReference type="SAM" id="MobiDB-lite"/>
    </source>
</evidence>
<feature type="compositionally biased region" description="Low complexity" evidence="2">
    <location>
        <begin position="407"/>
        <end position="428"/>
    </location>
</feature>
<dbReference type="Pfam" id="PF10935">
    <property type="entry name" value="DUF2637"/>
    <property type="match status" value="1"/>
</dbReference>
<feature type="region of interest" description="Disordered" evidence="2">
    <location>
        <begin position="300"/>
        <end position="448"/>
    </location>
</feature>
<comment type="caution">
    <text evidence="4">The sequence shown here is derived from an EMBL/GenBank/DDBJ whole genome shotgun (WGS) entry which is preliminary data.</text>
</comment>
<feature type="compositionally biased region" description="Acidic residues" evidence="2">
    <location>
        <begin position="367"/>
        <end position="380"/>
    </location>
</feature>
<dbReference type="InterPro" id="IPR021235">
    <property type="entry name" value="DUF2637"/>
</dbReference>
<feature type="transmembrane region" description="Helical" evidence="3">
    <location>
        <begin position="204"/>
        <end position="221"/>
    </location>
</feature>
<feature type="transmembrane region" description="Helical" evidence="3">
    <location>
        <begin position="138"/>
        <end position="160"/>
    </location>
</feature>
<keyword evidence="3" id="KW-0812">Transmembrane</keyword>
<feature type="region of interest" description="Disordered" evidence="2">
    <location>
        <begin position="25"/>
        <end position="45"/>
    </location>
</feature>
<evidence type="ECO:0000256" key="3">
    <source>
        <dbReference type="SAM" id="Phobius"/>
    </source>
</evidence>
<evidence type="ECO:0008006" key="6">
    <source>
        <dbReference type="Google" id="ProtNLM"/>
    </source>
</evidence>
<organism evidence="4 5">
    <name type="scientific">Dactylosporangium maewongense</name>
    <dbReference type="NCBI Taxonomy" id="634393"/>
    <lineage>
        <taxon>Bacteria</taxon>
        <taxon>Bacillati</taxon>
        <taxon>Actinomycetota</taxon>
        <taxon>Actinomycetes</taxon>
        <taxon>Micromonosporales</taxon>
        <taxon>Micromonosporaceae</taxon>
        <taxon>Dactylosporangium</taxon>
    </lineage>
</organism>
<name>A0ABP4P8J6_9ACTN</name>
<feature type="transmembrane region" description="Helical" evidence="3">
    <location>
        <begin position="172"/>
        <end position="192"/>
    </location>
</feature>
<sequence length="498" mass="54253">MTTLTSNPADAEPSDTLQAARTVRAEVTDARTMRQISRAEQDRLNADAEVERRARAAKLDLELQDARRAAARRERDAAEREKRERRKRRQVRRAARWARLTTAVPQVAEWALFTLPIVFPMAVAWVGQIRFAMEVMHWPLPAAVVFAAGFELSTAYVARLDWRARAAGDSSLLFRAATWGFAAGAAVMNYWHAAGPNFAPTGEAVSYGLMSLTGVILWELLSTYRHRTQLRAEGKLPAARPRFGLARWLYMRPITRIAWLLTVRDGYTTTDLAWRDAVDAIEQYGSAKLARQAIRRGRPVLRPTAVGPDSPEQAPREEASRTIVPPRDSAEEPDETTASRETNTRDETTGGSETVQGDETAAGNETEPADETAIGDETEPRDEAPVGRATKVGDGTPAGRKTNARDGSGTPSATTRRGTRSRSNSQRGGAVGASGGAGPKARRGGSGASLRAQMLAYAQDRIAQGAPVTGKELDVAFHTNNYGSRVLRELARARVDGA</sequence>
<accession>A0ABP4P8J6</accession>
<gene>
    <name evidence="4" type="ORF">GCM10009827_117020</name>
</gene>
<feature type="compositionally biased region" description="Gly residues" evidence="2">
    <location>
        <begin position="429"/>
        <end position="438"/>
    </location>
</feature>
<proteinExistence type="predicted"/>